<dbReference type="EMBL" id="CBSV010000154">
    <property type="protein sequence ID" value="CDH01884.1"/>
    <property type="molecule type" value="Genomic_DNA"/>
</dbReference>
<reference evidence="2" key="1">
    <citation type="submission" date="2013-07" db="EMBL/GenBank/DDBJ databases">
        <title>Sub-species coevolution in mutualistic symbiosis.</title>
        <authorList>
            <person name="Murfin K."/>
            <person name="Klassen J."/>
            <person name="Lee M."/>
            <person name="Forst S."/>
            <person name="Stock P."/>
            <person name="Goodrich-Blair H."/>
        </authorList>
    </citation>
    <scope>NUCLEOTIDE SEQUENCE [LARGE SCALE GENOMIC DNA]</scope>
    <source>
        <strain evidence="2">Feltiae Moldova</strain>
    </source>
</reference>
<accession>A0A077NTN0</accession>
<dbReference type="AlphaFoldDB" id="A0A077NTN0"/>
<feature type="region of interest" description="Disordered" evidence="1">
    <location>
        <begin position="1"/>
        <end position="20"/>
    </location>
</feature>
<comment type="caution">
    <text evidence="2">The sequence shown here is derived from an EMBL/GenBank/DDBJ whole genome shotgun (WGS) entry which is preliminary data.</text>
</comment>
<evidence type="ECO:0000313" key="2">
    <source>
        <dbReference type="EMBL" id="CDH01884.1"/>
    </source>
</evidence>
<evidence type="ECO:0000256" key="1">
    <source>
        <dbReference type="SAM" id="MobiDB-lite"/>
    </source>
</evidence>
<dbReference type="Proteomes" id="UP000028487">
    <property type="component" value="Unassembled WGS sequence"/>
</dbReference>
<proteinExistence type="predicted"/>
<feature type="compositionally biased region" description="Polar residues" evidence="1">
    <location>
        <begin position="1"/>
        <end position="16"/>
    </location>
</feature>
<sequence>MTPMVTVTMSRLTDSPSKPGRFSLKANSITNANKLAIEARATVRKTGSKSMTATKTVKPPTRCILRQLATLTEEARADQIAFATSVATSVLVPHMIRLALGSIELAPLPTALEKVRYIVEMYSCL</sequence>
<evidence type="ECO:0000313" key="3">
    <source>
        <dbReference type="Proteomes" id="UP000028487"/>
    </source>
</evidence>
<gene>
    <name evidence="2" type="ORF">XBFM1_2370021</name>
</gene>
<organism evidence="2 3">
    <name type="scientific">Xenorhabdus bovienii str. feltiae Moldova</name>
    <dbReference type="NCBI Taxonomy" id="1398200"/>
    <lineage>
        <taxon>Bacteria</taxon>
        <taxon>Pseudomonadati</taxon>
        <taxon>Pseudomonadota</taxon>
        <taxon>Gammaproteobacteria</taxon>
        <taxon>Enterobacterales</taxon>
        <taxon>Morganellaceae</taxon>
        <taxon>Xenorhabdus</taxon>
    </lineage>
</organism>
<name>A0A077NTN0_XENBV</name>
<protein>
    <submittedName>
        <fullName evidence="2">Uncharacterized protein</fullName>
    </submittedName>
</protein>
<dbReference type="HOGENOM" id="CLU_162757_0_0_6"/>